<evidence type="ECO:0000256" key="1">
    <source>
        <dbReference type="ARBA" id="ARBA00004191"/>
    </source>
</evidence>
<evidence type="ECO:0000256" key="5">
    <source>
        <dbReference type="ARBA" id="ARBA00023180"/>
    </source>
</evidence>
<dbReference type="Pfam" id="PF01030">
    <property type="entry name" value="Recep_L_domain"/>
    <property type="match status" value="1"/>
</dbReference>
<comment type="subcellular location">
    <subcellularLocation>
        <location evidence="1">Secreted</location>
        <location evidence="1">Cell wall</location>
    </subcellularLocation>
</comment>
<proteinExistence type="predicted"/>
<gene>
    <name evidence="7" type="ORF">CA2015_1770</name>
</gene>
<keyword evidence="3" id="KW-0964">Secreted</keyword>
<protein>
    <submittedName>
        <fullName evidence="7">Internalin</fullName>
    </submittedName>
</protein>
<evidence type="ECO:0000256" key="3">
    <source>
        <dbReference type="ARBA" id="ARBA00022525"/>
    </source>
</evidence>
<keyword evidence="8" id="KW-1185">Reference proteome</keyword>
<keyword evidence="5" id="KW-0325">Glycoprotein</keyword>
<dbReference type="InterPro" id="IPR036941">
    <property type="entry name" value="Rcpt_L-dom_sf"/>
</dbReference>
<keyword evidence="2" id="KW-0134">Cell wall</keyword>
<dbReference type="PANTHER" id="PTHR31018:SF3">
    <property type="entry name" value="RECEPTOR PROTEIN-TYROSINE KINASE"/>
    <property type="match status" value="1"/>
</dbReference>
<organism evidence="7 8">
    <name type="scientific">Cyclobacterium amurskyense</name>
    <dbReference type="NCBI Taxonomy" id="320787"/>
    <lineage>
        <taxon>Bacteria</taxon>
        <taxon>Pseudomonadati</taxon>
        <taxon>Bacteroidota</taxon>
        <taxon>Cytophagia</taxon>
        <taxon>Cytophagales</taxon>
        <taxon>Cyclobacteriaceae</taxon>
        <taxon>Cyclobacterium</taxon>
    </lineage>
</organism>
<dbReference type="EMBL" id="CP012040">
    <property type="protein sequence ID" value="AKP51203.1"/>
    <property type="molecule type" value="Genomic_DNA"/>
</dbReference>
<dbReference type="Proteomes" id="UP000036520">
    <property type="component" value="Chromosome"/>
</dbReference>
<reference evidence="7 8" key="1">
    <citation type="submission" date="2015-07" db="EMBL/GenBank/DDBJ databases">
        <authorList>
            <person name="Kim K.M."/>
        </authorList>
    </citation>
    <scope>NUCLEOTIDE SEQUENCE [LARGE SCALE GENOMIC DNA]</scope>
    <source>
        <strain evidence="7 8">KCTC 12363</strain>
    </source>
</reference>
<evidence type="ECO:0000313" key="8">
    <source>
        <dbReference type="Proteomes" id="UP000036520"/>
    </source>
</evidence>
<evidence type="ECO:0000259" key="6">
    <source>
        <dbReference type="Pfam" id="PF01030"/>
    </source>
</evidence>
<evidence type="ECO:0000256" key="4">
    <source>
        <dbReference type="ARBA" id="ARBA00022729"/>
    </source>
</evidence>
<dbReference type="AlphaFoldDB" id="A0A0H4PEG5"/>
<dbReference type="Gene3D" id="3.80.20.20">
    <property type="entry name" value="Receptor L-domain"/>
    <property type="match status" value="2"/>
</dbReference>
<dbReference type="RefSeq" id="WP_048641564.1">
    <property type="nucleotide sequence ID" value="NZ_CP012040.1"/>
</dbReference>
<dbReference type="GO" id="GO:0030313">
    <property type="term" value="C:cell envelope"/>
    <property type="evidence" value="ECO:0007669"/>
    <property type="project" value="UniProtKB-SubCell"/>
</dbReference>
<dbReference type="SUPFAM" id="SSF52058">
    <property type="entry name" value="L domain-like"/>
    <property type="match status" value="3"/>
</dbReference>
<feature type="domain" description="Receptor L-domain" evidence="6">
    <location>
        <begin position="204"/>
        <end position="286"/>
    </location>
</feature>
<evidence type="ECO:0000313" key="7">
    <source>
        <dbReference type="EMBL" id="AKP51203.1"/>
    </source>
</evidence>
<dbReference type="OrthoDB" id="9765957at2"/>
<keyword evidence="4" id="KW-0732">Signal</keyword>
<dbReference type="PROSITE" id="PS51257">
    <property type="entry name" value="PROKAR_LIPOPROTEIN"/>
    <property type="match status" value="1"/>
</dbReference>
<accession>A0A0H4PEG5</accession>
<dbReference type="PANTHER" id="PTHR31018">
    <property type="entry name" value="SPORULATION-SPECIFIC PROTEIN-RELATED"/>
    <property type="match status" value="1"/>
</dbReference>
<dbReference type="PROSITE" id="PS51450">
    <property type="entry name" value="LRR"/>
    <property type="match status" value="1"/>
</dbReference>
<dbReference type="InterPro" id="IPR001611">
    <property type="entry name" value="Leu-rich_rpt"/>
</dbReference>
<sequence>MGKYPFSTVIAVIIMLSLGVSCKKDPLPDIRPIGNISLAIDIEGCAKSSLSSERINNIESIWLSIENDNGVIEGYPKKFEDFLFEDYTINLTIKDLPIENYTLSELFLMDNNGEVIYASPIINSKLSAIITNPLPLEFETLESQIGTITTTSLSTRCFTPEDFGVEEAEINFSVESANVGGTFEGDIEISTQKAIDELGAFCYTKINGGITISSSDEQLDLSPFRSIQQIGYLLIYTNPQLKSLKGFHSLSSLDHLTIHNNTNLTSLEGFSNLKEIKNRGSFTSNPKVTNFKGLENLNSVKNFLRIQDNYNLSSLNGLNNLTNCGTIHIWYNPKLRSIVDLEKLTSVGSIEFGSNSNLEPIWEIFRPLKEIKGLSLSNMEIDNFFNKFPEGFKITGSINLSKIHGLESLNGLPVGEELQEDLAIRDILKLESLEGLENLQSVGRNLLIDLHPNLTTLKGLDNLSYVGDRFTIKDNPKLDDLCALNKLFSDRLAYGFIINKNAYNPKLSDFKNGRCYKYYYLPASN</sequence>
<evidence type="ECO:0000256" key="2">
    <source>
        <dbReference type="ARBA" id="ARBA00022512"/>
    </source>
</evidence>
<dbReference type="InterPro" id="IPR000494">
    <property type="entry name" value="Rcpt_L-dom"/>
</dbReference>
<dbReference type="KEGG" id="camu:CA2015_1770"/>
<name>A0A0H4PEG5_9BACT</name>
<dbReference type="InterPro" id="IPR051648">
    <property type="entry name" value="CWI-Assembly_Regulator"/>
</dbReference>